<feature type="region of interest" description="Disordered" evidence="1">
    <location>
        <begin position="26"/>
        <end position="54"/>
    </location>
</feature>
<evidence type="ECO:0000256" key="1">
    <source>
        <dbReference type="SAM" id="MobiDB-lite"/>
    </source>
</evidence>
<dbReference type="Proteomes" id="UP000314294">
    <property type="component" value="Unassembled WGS sequence"/>
</dbReference>
<comment type="caution">
    <text evidence="2">The sequence shown here is derived from an EMBL/GenBank/DDBJ whole genome shotgun (WGS) entry which is preliminary data.</text>
</comment>
<keyword evidence="3" id="KW-1185">Reference proteome</keyword>
<organism evidence="2 3">
    <name type="scientific">Liparis tanakae</name>
    <name type="common">Tanaka's snailfish</name>
    <dbReference type="NCBI Taxonomy" id="230148"/>
    <lineage>
        <taxon>Eukaryota</taxon>
        <taxon>Metazoa</taxon>
        <taxon>Chordata</taxon>
        <taxon>Craniata</taxon>
        <taxon>Vertebrata</taxon>
        <taxon>Euteleostomi</taxon>
        <taxon>Actinopterygii</taxon>
        <taxon>Neopterygii</taxon>
        <taxon>Teleostei</taxon>
        <taxon>Neoteleostei</taxon>
        <taxon>Acanthomorphata</taxon>
        <taxon>Eupercaria</taxon>
        <taxon>Perciformes</taxon>
        <taxon>Cottioidei</taxon>
        <taxon>Cottales</taxon>
        <taxon>Liparidae</taxon>
        <taxon>Liparis</taxon>
    </lineage>
</organism>
<protein>
    <submittedName>
        <fullName evidence="2">Uncharacterized protein</fullName>
    </submittedName>
</protein>
<dbReference type="EMBL" id="SRLO01001438">
    <property type="protein sequence ID" value="TNN37809.1"/>
    <property type="molecule type" value="Genomic_DNA"/>
</dbReference>
<proteinExistence type="predicted"/>
<sequence>MTVASVLGVSEMAGAVDGVDRHLFNVRPPRRDASTSPPVAPPALGRDTARGGGAEVQFKSRLKARRSGLHGPTRTFKRRFLRRRWS</sequence>
<dbReference type="AlphaFoldDB" id="A0A4Z2F9E0"/>
<name>A0A4Z2F9E0_9TELE</name>
<evidence type="ECO:0000313" key="2">
    <source>
        <dbReference type="EMBL" id="TNN37809.1"/>
    </source>
</evidence>
<gene>
    <name evidence="2" type="ORF">EYF80_052022</name>
</gene>
<evidence type="ECO:0000313" key="3">
    <source>
        <dbReference type="Proteomes" id="UP000314294"/>
    </source>
</evidence>
<accession>A0A4Z2F9E0</accession>
<reference evidence="2 3" key="1">
    <citation type="submission" date="2019-03" db="EMBL/GenBank/DDBJ databases">
        <title>First draft genome of Liparis tanakae, snailfish: a comprehensive survey of snailfish specific genes.</title>
        <authorList>
            <person name="Kim W."/>
            <person name="Song I."/>
            <person name="Jeong J.-H."/>
            <person name="Kim D."/>
            <person name="Kim S."/>
            <person name="Ryu S."/>
            <person name="Song J.Y."/>
            <person name="Lee S.K."/>
        </authorList>
    </citation>
    <scope>NUCLEOTIDE SEQUENCE [LARGE SCALE GENOMIC DNA]</scope>
    <source>
        <tissue evidence="2">Muscle</tissue>
    </source>
</reference>